<evidence type="ECO:0000256" key="1">
    <source>
        <dbReference type="SAM" id="Phobius"/>
    </source>
</evidence>
<dbReference type="InterPro" id="IPR032092">
    <property type="entry name" value="PilW"/>
</dbReference>
<sequence>MKTSGCAREASGGFTLIEVMIGVAIGLFATVLVAKVLAVSEGWRRGSTSGTDAQVSGGLALYEIQRSLKTAGYGIATEGNALGCILSAEKSGVAIAGLPARLGPVLITAGGANAPDAVRVIRSSKPQFSIPITTAAPFYVAGATVLNVVSSLGVDQGDFLLLTSGVDANCQVLEAGAVVAQNAIPISSANGWSTAVFPDLAPTTATIAINLGQLIDQTYSIDANNNLTVDTRNIARAGSVQRVQSNIVDLMALYGKDTNGDDVVDLYDQVLPTSNAQWLAVRSIRVAVLARSAQFEKEDVTLSAPEWNLGSSAVTTGSYACGASSCLRLRTGGATDWKRYRYKVFESVIPLRNVISRADAVIGVITPPAPTP</sequence>
<organism evidence="2 3">
    <name type="scientific">Inhella inkyongensis</name>
    <dbReference type="NCBI Taxonomy" id="392593"/>
    <lineage>
        <taxon>Bacteria</taxon>
        <taxon>Pseudomonadati</taxon>
        <taxon>Pseudomonadota</taxon>
        <taxon>Betaproteobacteria</taxon>
        <taxon>Burkholderiales</taxon>
        <taxon>Sphaerotilaceae</taxon>
        <taxon>Inhella</taxon>
    </lineage>
</organism>
<dbReference type="InterPro" id="IPR012902">
    <property type="entry name" value="N_methyl_site"/>
</dbReference>
<comment type="caution">
    <text evidence="2">The sequence shown here is derived from an EMBL/GenBank/DDBJ whole genome shotgun (WGS) entry which is preliminary data.</text>
</comment>
<dbReference type="EMBL" id="JACHHO010000001">
    <property type="protein sequence ID" value="MBB5203310.1"/>
    <property type="molecule type" value="Genomic_DNA"/>
</dbReference>
<feature type="transmembrane region" description="Helical" evidence="1">
    <location>
        <begin position="12"/>
        <end position="38"/>
    </location>
</feature>
<name>A0A840S441_9BURK</name>
<dbReference type="PROSITE" id="PS00409">
    <property type="entry name" value="PROKAR_NTER_METHYL"/>
    <property type="match status" value="1"/>
</dbReference>
<keyword evidence="1" id="KW-1133">Transmembrane helix</keyword>
<dbReference type="GO" id="GO:0043683">
    <property type="term" value="P:type IV pilus assembly"/>
    <property type="evidence" value="ECO:0007669"/>
    <property type="project" value="InterPro"/>
</dbReference>
<protein>
    <submittedName>
        <fullName evidence="2">Type IV pilus assembly protein PilW</fullName>
    </submittedName>
</protein>
<gene>
    <name evidence="2" type="ORF">HNQ51_000603</name>
</gene>
<accession>A0A840S441</accession>
<keyword evidence="1" id="KW-0812">Transmembrane</keyword>
<dbReference type="AlphaFoldDB" id="A0A840S441"/>
<evidence type="ECO:0000313" key="3">
    <source>
        <dbReference type="Proteomes" id="UP000554837"/>
    </source>
</evidence>
<dbReference type="Proteomes" id="UP000554837">
    <property type="component" value="Unassembled WGS sequence"/>
</dbReference>
<evidence type="ECO:0000313" key="2">
    <source>
        <dbReference type="EMBL" id="MBB5203310.1"/>
    </source>
</evidence>
<proteinExistence type="predicted"/>
<dbReference type="OrthoDB" id="8533459at2"/>
<keyword evidence="1" id="KW-0472">Membrane</keyword>
<reference evidence="2 3" key="1">
    <citation type="submission" date="2020-08" db="EMBL/GenBank/DDBJ databases">
        <title>Genomic Encyclopedia of Type Strains, Phase IV (KMG-IV): sequencing the most valuable type-strain genomes for metagenomic binning, comparative biology and taxonomic classification.</title>
        <authorList>
            <person name="Goeker M."/>
        </authorList>
    </citation>
    <scope>NUCLEOTIDE SEQUENCE [LARGE SCALE GENOMIC DNA]</scope>
    <source>
        <strain evidence="2 3">DSM 23958</strain>
    </source>
</reference>
<keyword evidence="3" id="KW-1185">Reference proteome</keyword>
<dbReference type="RefSeq" id="WP_138857623.1">
    <property type="nucleotide sequence ID" value="NZ_CP040709.1"/>
</dbReference>
<dbReference type="Pfam" id="PF16074">
    <property type="entry name" value="PilW"/>
    <property type="match status" value="1"/>
</dbReference>